<feature type="binding site" evidence="6">
    <location>
        <position position="76"/>
    </location>
    <ligand>
        <name>S-adenosyl-L-methionine</name>
        <dbReference type="ChEBI" id="CHEBI:59789"/>
    </ligand>
</feature>
<keyword evidence="4 6" id="KW-0808">Transferase</keyword>
<keyword evidence="1 6" id="KW-0963">Cytoplasm</keyword>
<feature type="binding site" evidence="6">
    <location>
        <position position="71"/>
    </location>
    <ligand>
        <name>S-adenosyl-L-methionine</name>
        <dbReference type="ChEBI" id="CHEBI:59789"/>
    </ligand>
</feature>
<dbReference type="InterPro" id="IPR003682">
    <property type="entry name" value="rRNA_ssu_MeTfrase_G"/>
</dbReference>
<dbReference type="NCBIfam" id="TIGR00138">
    <property type="entry name" value="rsmG_gidB"/>
    <property type="match status" value="1"/>
</dbReference>
<dbReference type="PANTHER" id="PTHR31760">
    <property type="entry name" value="S-ADENOSYL-L-METHIONINE-DEPENDENT METHYLTRANSFERASES SUPERFAMILY PROTEIN"/>
    <property type="match status" value="1"/>
</dbReference>
<dbReference type="AlphaFoldDB" id="A0A2T0XA81"/>
<gene>
    <name evidence="6" type="primary">rsmG</name>
    <name evidence="7" type="ORF">DFO77_10850</name>
</gene>
<feature type="binding site" evidence="6">
    <location>
        <position position="135"/>
    </location>
    <ligand>
        <name>S-adenosyl-L-methionine</name>
        <dbReference type="ChEBI" id="CHEBI:59789"/>
    </ligand>
</feature>
<dbReference type="EMBL" id="QPIZ01000008">
    <property type="protein sequence ID" value="RCW36608.1"/>
    <property type="molecule type" value="Genomic_DNA"/>
</dbReference>
<dbReference type="HAMAP" id="MF_00074">
    <property type="entry name" value="16SrRNA_methyltr_G"/>
    <property type="match status" value="1"/>
</dbReference>
<dbReference type="InterPro" id="IPR029063">
    <property type="entry name" value="SAM-dependent_MTases_sf"/>
</dbReference>
<dbReference type="OrthoDB" id="9808773at2"/>
<dbReference type="STRING" id="1168289.GCA_000259075_01754"/>
<name>A0A2T0XA81_9BACT</name>
<evidence type="ECO:0000256" key="4">
    <source>
        <dbReference type="ARBA" id="ARBA00022679"/>
    </source>
</evidence>
<evidence type="ECO:0000313" key="7">
    <source>
        <dbReference type="EMBL" id="RCW36608.1"/>
    </source>
</evidence>
<proteinExistence type="inferred from homology"/>
<keyword evidence="8" id="KW-1185">Reference proteome</keyword>
<comment type="function">
    <text evidence="6">Specifically methylates the N7 position of a guanine in 16S rRNA.</text>
</comment>
<dbReference type="GO" id="GO:0005829">
    <property type="term" value="C:cytosol"/>
    <property type="evidence" value="ECO:0007669"/>
    <property type="project" value="TreeGrafter"/>
</dbReference>
<evidence type="ECO:0000256" key="3">
    <source>
        <dbReference type="ARBA" id="ARBA00022603"/>
    </source>
</evidence>
<keyword evidence="3 6" id="KW-0489">Methyltransferase</keyword>
<sequence>MDILYKYFPKLTSLQKEQFGELKTLYTDWNSKINVISRKDMDSFYLHHVLHSLSIARFINFVPGTRIIDVGTGGGFPGIPLSIFFPETQFTLLDSIAKKIKVVQAVSDSLELKNTHAVQSRSEEFKGKYDFIVSRAVTNLPDFVRQTRHLITQKPSNAIPNGILYLKGGDISAETAPFKKKVFITPISDWFDEPFFETKKLVHLPL</sequence>
<evidence type="ECO:0000256" key="6">
    <source>
        <dbReference type="HAMAP-Rule" id="MF_00074"/>
    </source>
</evidence>
<protein>
    <recommendedName>
        <fullName evidence="6">Ribosomal RNA small subunit methyltransferase G</fullName>
        <ecNumber evidence="6">2.1.1.-</ecNumber>
    </recommendedName>
    <alternativeName>
        <fullName evidence="6">16S rRNA 7-methylguanosine methyltransferase</fullName>
        <shortName evidence="6">16S rRNA m7G methyltransferase</shortName>
    </alternativeName>
</protein>
<keyword evidence="5 6" id="KW-0949">S-adenosyl-L-methionine</keyword>
<organism evidence="7 8">
    <name type="scientific">Marinilabilia salmonicolor</name>
    <dbReference type="NCBI Taxonomy" id="989"/>
    <lineage>
        <taxon>Bacteria</taxon>
        <taxon>Pseudomonadati</taxon>
        <taxon>Bacteroidota</taxon>
        <taxon>Bacteroidia</taxon>
        <taxon>Marinilabiliales</taxon>
        <taxon>Marinilabiliaceae</taxon>
        <taxon>Marinilabilia</taxon>
    </lineage>
</organism>
<evidence type="ECO:0000313" key="8">
    <source>
        <dbReference type="Proteomes" id="UP000252733"/>
    </source>
</evidence>
<evidence type="ECO:0000256" key="5">
    <source>
        <dbReference type="ARBA" id="ARBA00022691"/>
    </source>
</evidence>
<dbReference type="Pfam" id="PF02527">
    <property type="entry name" value="GidB"/>
    <property type="match status" value="1"/>
</dbReference>
<evidence type="ECO:0000256" key="2">
    <source>
        <dbReference type="ARBA" id="ARBA00022552"/>
    </source>
</evidence>
<evidence type="ECO:0000256" key="1">
    <source>
        <dbReference type="ARBA" id="ARBA00022490"/>
    </source>
</evidence>
<keyword evidence="2 6" id="KW-0698">rRNA processing</keyword>
<comment type="caution">
    <text evidence="6">Lacks conserved residue(s) required for the propagation of feature annotation.</text>
</comment>
<accession>A0A2T0XA81</accession>
<comment type="similarity">
    <text evidence="6">Belongs to the methyltransferase superfamily. RNA methyltransferase RsmG family.</text>
</comment>
<dbReference type="Proteomes" id="UP000252733">
    <property type="component" value="Unassembled WGS sequence"/>
</dbReference>
<dbReference type="PIRSF" id="PIRSF003078">
    <property type="entry name" value="GidB"/>
    <property type="match status" value="1"/>
</dbReference>
<comment type="subcellular location">
    <subcellularLocation>
        <location evidence="6">Cytoplasm</location>
    </subcellularLocation>
</comment>
<dbReference type="GO" id="GO:0070043">
    <property type="term" value="F:rRNA (guanine-N7-)-methyltransferase activity"/>
    <property type="evidence" value="ECO:0007669"/>
    <property type="project" value="UniProtKB-UniRule"/>
</dbReference>
<dbReference type="SUPFAM" id="SSF53335">
    <property type="entry name" value="S-adenosyl-L-methionine-dependent methyltransferases"/>
    <property type="match status" value="1"/>
</dbReference>
<dbReference type="CDD" id="cd02440">
    <property type="entry name" value="AdoMet_MTases"/>
    <property type="match status" value="1"/>
</dbReference>
<dbReference type="Gene3D" id="3.40.50.150">
    <property type="entry name" value="Vaccinia Virus protein VP39"/>
    <property type="match status" value="1"/>
</dbReference>
<feature type="binding site" evidence="6">
    <location>
        <begin position="122"/>
        <end position="123"/>
    </location>
    <ligand>
        <name>S-adenosyl-L-methionine</name>
        <dbReference type="ChEBI" id="CHEBI:59789"/>
    </ligand>
</feature>
<comment type="caution">
    <text evidence="7">The sequence shown here is derived from an EMBL/GenBank/DDBJ whole genome shotgun (WGS) entry which is preliminary data.</text>
</comment>
<reference evidence="7 8" key="1">
    <citation type="submission" date="2018-07" db="EMBL/GenBank/DDBJ databases">
        <title>Freshwater and sediment microbial communities from various areas in North America, analyzing microbe dynamics in response to fracking.</title>
        <authorList>
            <person name="Lamendella R."/>
        </authorList>
    </citation>
    <scope>NUCLEOTIDE SEQUENCE [LARGE SCALE GENOMIC DNA]</scope>
    <source>
        <strain evidence="7 8">160A</strain>
    </source>
</reference>
<dbReference type="EC" id="2.1.1.-" evidence="6"/>
<dbReference type="PANTHER" id="PTHR31760:SF0">
    <property type="entry name" value="S-ADENOSYL-L-METHIONINE-DEPENDENT METHYLTRANSFERASES SUPERFAMILY PROTEIN"/>
    <property type="match status" value="1"/>
</dbReference>